<reference evidence="1" key="1">
    <citation type="submission" date="2019-05" db="EMBL/GenBank/DDBJ databases">
        <title>Revised genome assembly of Burkholderiaceae (previously Ralstonia) sp. PBA.</title>
        <authorList>
            <person name="Gan H.M."/>
        </authorList>
    </citation>
    <scope>NUCLEOTIDE SEQUENCE</scope>
    <source>
        <strain evidence="1">PBA</strain>
    </source>
</reference>
<keyword evidence="1" id="KW-0413">Isomerase</keyword>
<accession>A0ACD3SRV9</accession>
<evidence type="ECO:0000313" key="2">
    <source>
        <dbReference type="Proteomes" id="UP000004277"/>
    </source>
</evidence>
<sequence>MKKTVLTLSLLAALAVSPFAAAQNAAVVNGKAIPKAKLDALVKSAGQPDNPELRNRARDMLIDRELLVQEANKRGVTQRPDVQEQVEQARLNVIVAALFEDYVKNDANNEADLRAQYEKIKAQFGNGKEYRARHILVEKEADAKALIAQIKGGASFEELAKKSSKDPGSGPNGGDLDWANPNGFVPEFSAAMTGLTKGKMTETPVKTQFGWHIIKLEDVRDAKIPSFEELKPQLMQMMAQDQNWQREKFQAMLKSLRDRAKIQ</sequence>
<keyword evidence="2" id="KW-1185">Reference proteome</keyword>
<evidence type="ECO:0000313" key="1">
    <source>
        <dbReference type="EMBL" id="TMS58848.1"/>
    </source>
</evidence>
<organism evidence="1 2">
    <name type="scientific">Imbroritus primus</name>
    <dbReference type="NCBI Taxonomy" id="3058603"/>
    <lineage>
        <taxon>Bacteria</taxon>
        <taxon>Pseudomonadati</taxon>
        <taxon>Pseudomonadota</taxon>
        <taxon>Betaproteobacteria</taxon>
        <taxon>Burkholderiales</taxon>
        <taxon>Burkholderiaceae</taxon>
        <taxon>Imbroritus</taxon>
    </lineage>
</organism>
<dbReference type="Proteomes" id="UP000004277">
    <property type="component" value="Unassembled WGS sequence"/>
</dbReference>
<proteinExistence type="predicted"/>
<dbReference type="EMBL" id="AKCV02000015">
    <property type="protein sequence ID" value="TMS58848.1"/>
    <property type="molecule type" value="Genomic_DNA"/>
</dbReference>
<comment type="caution">
    <text evidence="1">The sequence shown here is derived from an EMBL/GenBank/DDBJ whole genome shotgun (WGS) entry which is preliminary data.</text>
</comment>
<name>A0ACD3SRV9_9BURK</name>
<protein>
    <submittedName>
        <fullName evidence="1">Peptidylprolyl isomerase</fullName>
    </submittedName>
</protein>
<gene>
    <name evidence="1" type="ORF">MW7_009115</name>
</gene>